<keyword evidence="5" id="KW-1185">Reference proteome</keyword>
<dbReference type="GO" id="GO:0016780">
    <property type="term" value="F:phosphotransferase activity, for other substituted phosphate groups"/>
    <property type="evidence" value="ECO:0007669"/>
    <property type="project" value="TreeGrafter"/>
</dbReference>
<evidence type="ECO:0000259" key="3">
    <source>
        <dbReference type="Pfam" id="PF02397"/>
    </source>
</evidence>
<feature type="domain" description="Bacterial sugar transferase" evidence="3">
    <location>
        <begin position="7"/>
        <end position="181"/>
    </location>
</feature>
<sequence length="208" mass="23809">MGETVLKRMFDLTLSLLLLIGLLPLIVVIAILIRIKLGPPIVFKQLRPGFNRTPFYIYKFRTMTNACDSEGNLLSDAERLTTFGALIRKTSLDELPQLINVLKGEMSLVGPRPLLMRYLPFFSEREQRRFSVRPGITGLAQISGRNGLSWNERLELDAQYAENHSILLDIKILLISLTKVWKREGYYEVTNRQLPDLDVERCSLLTSD</sequence>
<comment type="similarity">
    <text evidence="1">Belongs to the bacterial sugar transferase family.</text>
</comment>
<evidence type="ECO:0000256" key="2">
    <source>
        <dbReference type="SAM" id="Phobius"/>
    </source>
</evidence>
<evidence type="ECO:0000313" key="4">
    <source>
        <dbReference type="EMBL" id="PYI57188.1"/>
    </source>
</evidence>
<organism evidence="4 5">
    <name type="scientific">Paenibacillus flagellatus</name>
    <dbReference type="NCBI Taxonomy" id="2211139"/>
    <lineage>
        <taxon>Bacteria</taxon>
        <taxon>Bacillati</taxon>
        <taxon>Bacillota</taxon>
        <taxon>Bacilli</taxon>
        <taxon>Bacillales</taxon>
        <taxon>Paenibacillaceae</taxon>
        <taxon>Paenibacillus</taxon>
    </lineage>
</organism>
<dbReference type="InterPro" id="IPR003362">
    <property type="entry name" value="Bact_transf"/>
</dbReference>
<dbReference type="PANTHER" id="PTHR30576">
    <property type="entry name" value="COLANIC BIOSYNTHESIS UDP-GLUCOSE LIPID CARRIER TRANSFERASE"/>
    <property type="match status" value="1"/>
</dbReference>
<protein>
    <recommendedName>
        <fullName evidence="3">Bacterial sugar transferase domain-containing protein</fullName>
    </recommendedName>
</protein>
<dbReference type="Pfam" id="PF02397">
    <property type="entry name" value="Bac_transf"/>
    <property type="match status" value="1"/>
</dbReference>
<dbReference type="AlphaFoldDB" id="A0A2V5KCF7"/>
<name>A0A2V5KCF7_9BACL</name>
<accession>A0A2V5KCF7</accession>
<comment type="caution">
    <text evidence="4">The sequence shown here is derived from an EMBL/GenBank/DDBJ whole genome shotgun (WGS) entry which is preliminary data.</text>
</comment>
<feature type="transmembrane region" description="Helical" evidence="2">
    <location>
        <begin position="12"/>
        <end position="35"/>
    </location>
</feature>
<reference evidence="4 5" key="1">
    <citation type="submission" date="2018-05" db="EMBL/GenBank/DDBJ databases">
        <title>Paenibacillus flagellatus sp. nov., isolated from selenium mineral soil.</title>
        <authorList>
            <person name="Dai X."/>
        </authorList>
    </citation>
    <scope>NUCLEOTIDE SEQUENCE [LARGE SCALE GENOMIC DNA]</scope>
    <source>
        <strain evidence="4 5">DXL2</strain>
    </source>
</reference>
<keyword evidence="2" id="KW-0812">Transmembrane</keyword>
<evidence type="ECO:0000256" key="1">
    <source>
        <dbReference type="ARBA" id="ARBA00006464"/>
    </source>
</evidence>
<proteinExistence type="inferred from homology"/>
<keyword evidence="2" id="KW-1133">Transmembrane helix</keyword>
<dbReference type="Proteomes" id="UP000247476">
    <property type="component" value="Unassembled WGS sequence"/>
</dbReference>
<keyword evidence="2" id="KW-0472">Membrane</keyword>
<dbReference type="OrthoDB" id="9808602at2"/>
<dbReference type="EMBL" id="QJVJ01000001">
    <property type="protein sequence ID" value="PYI57188.1"/>
    <property type="molecule type" value="Genomic_DNA"/>
</dbReference>
<gene>
    <name evidence="4" type="ORF">DLM86_01740</name>
</gene>
<evidence type="ECO:0000313" key="5">
    <source>
        <dbReference type="Proteomes" id="UP000247476"/>
    </source>
</evidence>
<dbReference type="PANTHER" id="PTHR30576:SF8">
    <property type="entry name" value="UNDECAPRENYL-PHOSPHATE GALACTOSE PHOSPHOTRANSFERASE"/>
    <property type="match status" value="1"/>
</dbReference>